<dbReference type="EMBL" id="CAUYUJ010000003">
    <property type="protein sequence ID" value="CAK0788179.1"/>
    <property type="molecule type" value="Genomic_DNA"/>
</dbReference>
<evidence type="ECO:0000313" key="3">
    <source>
        <dbReference type="Proteomes" id="UP001189429"/>
    </source>
</evidence>
<sequence length="316" mass="32997">EALLKALAEKATAEAAAHRATRQSVATVDRVRSRWQTPGPERGANGCPNRSGKHRADHEGLGHHSASIFTGNALRIARSKNCVDTSRGRTGRPLNCAAGASEAAAARPPRSGGAKRLQLHGMDTITCFYDEPQQAANLGWAGAETCHVASRPDATEPSRDCVARGCRRARGVGAAALLVETAAPAPGDPAIILVDELFDPGPAEIVDDDRRACKSLNVGQLGESVTAHDPIRPASERQNSLAEGASGIVLDGSGFISAVHAARGGAEWGPTTYCTLLEQLDGLNFKTGMEVDGGRPVVDRAEKLRAGVGIEIDAPE</sequence>
<evidence type="ECO:0000313" key="2">
    <source>
        <dbReference type="EMBL" id="CAK0788179.1"/>
    </source>
</evidence>
<gene>
    <name evidence="2" type="ORF">PCOR1329_LOCUS126</name>
</gene>
<feature type="non-terminal residue" evidence="2">
    <location>
        <position position="316"/>
    </location>
</feature>
<proteinExistence type="predicted"/>
<reference evidence="2" key="1">
    <citation type="submission" date="2023-10" db="EMBL/GenBank/DDBJ databases">
        <authorList>
            <person name="Chen Y."/>
            <person name="Shah S."/>
            <person name="Dougan E. K."/>
            <person name="Thang M."/>
            <person name="Chan C."/>
        </authorList>
    </citation>
    <scope>NUCLEOTIDE SEQUENCE [LARGE SCALE GENOMIC DNA]</scope>
</reference>
<keyword evidence="3" id="KW-1185">Reference proteome</keyword>
<name>A0ABN9PAG8_9DINO</name>
<protein>
    <submittedName>
        <fullName evidence="2">Uncharacterized protein</fullName>
    </submittedName>
</protein>
<dbReference type="Proteomes" id="UP001189429">
    <property type="component" value="Unassembled WGS sequence"/>
</dbReference>
<comment type="caution">
    <text evidence="2">The sequence shown here is derived from an EMBL/GenBank/DDBJ whole genome shotgun (WGS) entry which is preliminary data.</text>
</comment>
<feature type="region of interest" description="Disordered" evidence="1">
    <location>
        <begin position="27"/>
        <end position="60"/>
    </location>
</feature>
<feature type="non-terminal residue" evidence="2">
    <location>
        <position position="1"/>
    </location>
</feature>
<accession>A0ABN9PAG8</accession>
<organism evidence="2 3">
    <name type="scientific">Prorocentrum cordatum</name>
    <dbReference type="NCBI Taxonomy" id="2364126"/>
    <lineage>
        <taxon>Eukaryota</taxon>
        <taxon>Sar</taxon>
        <taxon>Alveolata</taxon>
        <taxon>Dinophyceae</taxon>
        <taxon>Prorocentrales</taxon>
        <taxon>Prorocentraceae</taxon>
        <taxon>Prorocentrum</taxon>
    </lineage>
</organism>
<evidence type="ECO:0000256" key="1">
    <source>
        <dbReference type="SAM" id="MobiDB-lite"/>
    </source>
</evidence>